<reference evidence="3" key="1">
    <citation type="submission" date="2018-06" db="EMBL/GenBank/DDBJ databases">
        <authorList>
            <consortium name="Pathogen Informatics"/>
        </authorList>
    </citation>
    <scope>NUCLEOTIDE SEQUENCE [LARGE SCALE GENOMIC DNA]</scope>
    <source>
        <strain evidence="3">NCTC10124</strain>
    </source>
</reference>
<dbReference type="Proteomes" id="UP000259328">
    <property type="component" value="Chromosome"/>
</dbReference>
<dbReference type="SUPFAM" id="SSF82549">
    <property type="entry name" value="DAK1/DegV-like"/>
    <property type="match status" value="1"/>
</dbReference>
<dbReference type="PROSITE" id="PS51482">
    <property type="entry name" value="DEGV"/>
    <property type="match status" value="1"/>
</dbReference>
<dbReference type="InterPro" id="IPR003797">
    <property type="entry name" value="DegV"/>
</dbReference>
<sequence length="283" mass="31924">MKKLGIIIDSFSSLSKKEAQDLGFEFLSLQLEADGKLYQDGILDAKEMLETVRDAKVVATSLPTLESMENAIKTQSEKYEKVLYLGINHEISSTGKYMKTFSQDFENVYVFDNHFSGYQLVYAALLAQEEYEKHQNFDLVLEKLNFLNENSQTYILPESLDYLIKGGRLKGFKKFILKTGRLIPLIEYKLSGHVMVAKLNKTVTGALKKVFNKVLELKETFKNLEVHLISGLSEKLNSEVLELAKEFNVIVSKVCIASSVTVAHTGPNAVAIAFMPSIEEFKK</sequence>
<protein>
    <submittedName>
        <fullName evidence="2">Fatty acid-binding protein DegV-like protein</fullName>
    </submittedName>
</protein>
<dbReference type="AlphaFoldDB" id="A0A3B0P9U6"/>
<dbReference type="NCBIfam" id="TIGR00762">
    <property type="entry name" value="DegV"/>
    <property type="match status" value="1"/>
</dbReference>
<keyword evidence="1" id="KW-0446">Lipid-binding</keyword>
<name>A0A3B0P9U6_MYCSY</name>
<dbReference type="RefSeq" id="WP_020002934.1">
    <property type="nucleotide sequence ID" value="NZ_LS991953.1"/>
</dbReference>
<evidence type="ECO:0000256" key="1">
    <source>
        <dbReference type="ARBA" id="ARBA00023121"/>
    </source>
</evidence>
<accession>A0A3B0P9U6</accession>
<gene>
    <name evidence="2" type="ORF">NCTC10124_00628</name>
</gene>
<dbReference type="GO" id="GO:0008289">
    <property type="term" value="F:lipid binding"/>
    <property type="evidence" value="ECO:0007669"/>
    <property type="project" value="UniProtKB-KW"/>
</dbReference>
<dbReference type="Gene3D" id="3.30.1180.10">
    <property type="match status" value="1"/>
</dbReference>
<dbReference type="EMBL" id="LS991953">
    <property type="protein sequence ID" value="SYV92900.1"/>
    <property type="molecule type" value="Genomic_DNA"/>
</dbReference>
<dbReference type="PANTHER" id="PTHR33434">
    <property type="entry name" value="DEGV DOMAIN-CONTAINING PROTEIN DR_1986-RELATED"/>
    <property type="match status" value="1"/>
</dbReference>
<evidence type="ECO:0000313" key="3">
    <source>
        <dbReference type="Proteomes" id="UP000259328"/>
    </source>
</evidence>
<dbReference type="GeneID" id="93530106"/>
<dbReference type="Pfam" id="PF02645">
    <property type="entry name" value="DegV"/>
    <property type="match status" value="1"/>
</dbReference>
<evidence type="ECO:0000313" key="2">
    <source>
        <dbReference type="EMBL" id="SYV92900.1"/>
    </source>
</evidence>
<dbReference type="InterPro" id="IPR050270">
    <property type="entry name" value="DegV_domain_contain"/>
</dbReference>
<organism evidence="2 3">
    <name type="scientific">Mycoplasmopsis synoviae</name>
    <name type="common">Mycoplasma synoviae</name>
    <dbReference type="NCBI Taxonomy" id="2109"/>
    <lineage>
        <taxon>Bacteria</taxon>
        <taxon>Bacillati</taxon>
        <taxon>Mycoplasmatota</taxon>
        <taxon>Mycoplasmoidales</taxon>
        <taxon>Metamycoplasmataceae</taxon>
        <taxon>Mycoplasmopsis</taxon>
    </lineage>
</organism>
<dbReference type="InterPro" id="IPR043168">
    <property type="entry name" value="DegV_C"/>
</dbReference>
<proteinExistence type="predicted"/>
<dbReference type="PANTHER" id="PTHR33434:SF2">
    <property type="entry name" value="FATTY ACID-BINDING PROTEIN TM_1468"/>
    <property type="match status" value="1"/>
</dbReference>
<dbReference type="Gene3D" id="3.40.50.10170">
    <property type="match status" value="1"/>
</dbReference>